<name>A0ABV0Y3N0_9TELE</name>
<evidence type="ECO:0000313" key="2">
    <source>
        <dbReference type="EMBL" id="MEQ2288257.1"/>
    </source>
</evidence>
<sequence length="106" mass="12291">MAHCDSPVMNHFSLQMLHPSPGCFFFFFFHATVICQRRLVKCFIMTLLKAKTVTLRHESQAAIVNAFSEAFLLWAHTESLTFIFLSQEKEEKASQESSEEEEEEDQ</sequence>
<evidence type="ECO:0000313" key="3">
    <source>
        <dbReference type="Proteomes" id="UP001469553"/>
    </source>
</evidence>
<accession>A0ABV0Y3N0</accession>
<keyword evidence="1" id="KW-0472">Membrane</keyword>
<evidence type="ECO:0000256" key="1">
    <source>
        <dbReference type="SAM" id="Phobius"/>
    </source>
</evidence>
<comment type="caution">
    <text evidence="2">The sequence shown here is derived from an EMBL/GenBank/DDBJ whole genome shotgun (WGS) entry which is preliminary data.</text>
</comment>
<gene>
    <name evidence="2" type="ORF">AMECASPLE_020886</name>
</gene>
<feature type="transmembrane region" description="Helical" evidence="1">
    <location>
        <begin position="16"/>
        <end position="35"/>
    </location>
</feature>
<keyword evidence="1" id="KW-1133">Transmembrane helix</keyword>
<dbReference type="EMBL" id="JAHRIP010020579">
    <property type="protein sequence ID" value="MEQ2288257.1"/>
    <property type="molecule type" value="Genomic_DNA"/>
</dbReference>
<dbReference type="Proteomes" id="UP001469553">
    <property type="component" value="Unassembled WGS sequence"/>
</dbReference>
<reference evidence="2 3" key="1">
    <citation type="submission" date="2021-06" db="EMBL/GenBank/DDBJ databases">
        <authorList>
            <person name="Palmer J.M."/>
        </authorList>
    </citation>
    <scope>NUCLEOTIDE SEQUENCE [LARGE SCALE GENOMIC DNA]</scope>
    <source>
        <strain evidence="2 3">AS_MEX2019</strain>
        <tissue evidence="2">Muscle</tissue>
    </source>
</reference>
<proteinExistence type="predicted"/>
<keyword evidence="3" id="KW-1185">Reference proteome</keyword>
<protein>
    <submittedName>
        <fullName evidence="2">Uncharacterized protein</fullName>
    </submittedName>
</protein>
<organism evidence="2 3">
    <name type="scientific">Ameca splendens</name>
    <dbReference type="NCBI Taxonomy" id="208324"/>
    <lineage>
        <taxon>Eukaryota</taxon>
        <taxon>Metazoa</taxon>
        <taxon>Chordata</taxon>
        <taxon>Craniata</taxon>
        <taxon>Vertebrata</taxon>
        <taxon>Euteleostomi</taxon>
        <taxon>Actinopterygii</taxon>
        <taxon>Neopterygii</taxon>
        <taxon>Teleostei</taxon>
        <taxon>Neoteleostei</taxon>
        <taxon>Acanthomorphata</taxon>
        <taxon>Ovalentaria</taxon>
        <taxon>Atherinomorphae</taxon>
        <taxon>Cyprinodontiformes</taxon>
        <taxon>Goodeidae</taxon>
        <taxon>Ameca</taxon>
    </lineage>
</organism>
<keyword evidence="1" id="KW-0812">Transmembrane</keyword>